<keyword evidence="1" id="KW-0349">Heme</keyword>
<gene>
    <name evidence="6" type="ORF">METZ01_LOCUS139845</name>
</gene>
<evidence type="ECO:0000256" key="3">
    <source>
        <dbReference type="ARBA" id="ARBA00023004"/>
    </source>
</evidence>
<keyword evidence="4" id="KW-1133">Transmembrane helix</keyword>
<keyword evidence="4" id="KW-0472">Membrane</keyword>
<accession>A0A381ZDH0</accession>
<dbReference type="PANTHER" id="PTHR35008:SF8">
    <property type="entry name" value="ALCOHOL DEHYDROGENASE CYTOCHROME C SUBUNIT"/>
    <property type="match status" value="1"/>
</dbReference>
<organism evidence="6">
    <name type="scientific">marine metagenome</name>
    <dbReference type="NCBI Taxonomy" id="408172"/>
    <lineage>
        <taxon>unclassified sequences</taxon>
        <taxon>metagenomes</taxon>
        <taxon>ecological metagenomes</taxon>
    </lineage>
</organism>
<dbReference type="GO" id="GO:0009055">
    <property type="term" value="F:electron transfer activity"/>
    <property type="evidence" value="ECO:0007669"/>
    <property type="project" value="InterPro"/>
</dbReference>
<evidence type="ECO:0000256" key="4">
    <source>
        <dbReference type="SAM" id="Phobius"/>
    </source>
</evidence>
<dbReference type="AlphaFoldDB" id="A0A381ZDH0"/>
<evidence type="ECO:0000256" key="1">
    <source>
        <dbReference type="ARBA" id="ARBA00022617"/>
    </source>
</evidence>
<dbReference type="GO" id="GO:0020037">
    <property type="term" value="F:heme binding"/>
    <property type="evidence" value="ECO:0007669"/>
    <property type="project" value="InterPro"/>
</dbReference>
<dbReference type="EMBL" id="UINC01020802">
    <property type="protein sequence ID" value="SVA86991.1"/>
    <property type="molecule type" value="Genomic_DNA"/>
</dbReference>
<evidence type="ECO:0000259" key="5">
    <source>
        <dbReference type="PROSITE" id="PS51007"/>
    </source>
</evidence>
<dbReference type="InterPro" id="IPR051459">
    <property type="entry name" value="Cytochrome_c-type_DH"/>
</dbReference>
<protein>
    <recommendedName>
        <fullName evidence="5">Cytochrome c domain-containing protein</fullName>
    </recommendedName>
</protein>
<dbReference type="InterPro" id="IPR036909">
    <property type="entry name" value="Cyt_c-like_dom_sf"/>
</dbReference>
<name>A0A381ZDH0_9ZZZZ</name>
<dbReference type="Gene3D" id="1.10.760.10">
    <property type="entry name" value="Cytochrome c-like domain"/>
    <property type="match status" value="1"/>
</dbReference>
<proteinExistence type="predicted"/>
<keyword evidence="3" id="KW-0408">Iron</keyword>
<feature type="domain" description="Cytochrome c" evidence="5">
    <location>
        <begin position="43"/>
        <end position="169"/>
    </location>
</feature>
<dbReference type="PANTHER" id="PTHR35008">
    <property type="entry name" value="BLL4482 PROTEIN-RELATED"/>
    <property type="match status" value="1"/>
</dbReference>
<dbReference type="SUPFAM" id="SSF46626">
    <property type="entry name" value="Cytochrome c"/>
    <property type="match status" value="2"/>
</dbReference>
<dbReference type="InterPro" id="IPR009056">
    <property type="entry name" value="Cyt_c-like_dom"/>
</dbReference>
<feature type="transmembrane region" description="Helical" evidence="4">
    <location>
        <begin position="7"/>
        <end position="27"/>
    </location>
</feature>
<dbReference type="PROSITE" id="PS51007">
    <property type="entry name" value="CYTC"/>
    <property type="match status" value="1"/>
</dbReference>
<sequence length="329" mass="37302">MRNLLKLFALSVVLIVAGANIYLWGYLPRYRPPPDLNIIYTPELVARGDYLVNEVLLCFDCHSSRDWTQYSGPAIPPLGAGRPCIDENSKPVGINFGSGGFPGRLCIRNITIDEKTGIGAWTDGEIARAIREGVSRNGESLFPIMPWFMYTEMSDEDISAVIAYLRTIPPVQSFRPERKLDFPLNVLTRLHPQPLEGPVPPIDRSDTVIYGRYLSKIARCEFCHSPRVRRSVDPRPGRLMAGGVPFFMGKDMHYSKNLTPHEDGLGEWTKDMFIQRFRLATKPFPVSEEDNSEMNWVEFSGMTDTDLGAIWDYLQTLEPKEMILLDRAD</sequence>
<evidence type="ECO:0000313" key="6">
    <source>
        <dbReference type="EMBL" id="SVA86991.1"/>
    </source>
</evidence>
<keyword evidence="2" id="KW-0479">Metal-binding</keyword>
<keyword evidence="4" id="KW-0812">Transmembrane</keyword>
<dbReference type="GO" id="GO:0046872">
    <property type="term" value="F:metal ion binding"/>
    <property type="evidence" value="ECO:0007669"/>
    <property type="project" value="UniProtKB-KW"/>
</dbReference>
<reference evidence="6" key="1">
    <citation type="submission" date="2018-05" db="EMBL/GenBank/DDBJ databases">
        <authorList>
            <person name="Lanie J.A."/>
            <person name="Ng W.-L."/>
            <person name="Kazmierczak K.M."/>
            <person name="Andrzejewski T.M."/>
            <person name="Davidsen T.M."/>
            <person name="Wayne K.J."/>
            <person name="Tettelin H."/>
            <person name="Glass J.I."/>
            <person name="Rusch D."/>
            <person name="Podicherti R."/>
            <person name="Tsui H.-C.T."/>
            <person name="Winkler M.E."/>
        </authorList>
    </citation>
    <scope>NUCLEOTIDE SEQUENCE</scope>
</reference>
<evidence type="ECO:0000256" key="2">
    <source>
        <dbReference type="ARBA" id="ARBA00022723"/>
    </source>
</evidence>